<dbReference type="Pfam" id="PF19290">
    <property type="entry name" value="PmbA_TldD_2nd"/>
    <property type="match status" value="1"/>
</dbReference>
<feature type="domain" description="Metalloprotease TldD/E central" evidence="4">
    <location>
        <begin position="129"/>
        <end position="236"/>
    </location>
</feature>
<accession>A0ABS5ZAZ7</accession>
<comment type="caution">
    <text evidence="5">The sequence shown here is derived from an EMBL/GenBank/DDBJ whole genome shotgun (WGS) entry which is preliminary data.</text>
</comment>
<dbReference type="PANTHER" id="PTHR43421">
    <property type="entry name" value="METALLOPROTEASE PMBA"/>
    <property type="match status" value="1"/>
</dbReference>
<dbReference type="Pfam" id="PF01523">
    <property type="entry name" value="PmbA_TldD_1st"/>
    <property type="match status" value="1"/>
</dbReference>
<comment type="similarity">
    <text evidence="1">Belongs to the peptidase U62 family.</text>
</comment>
<protein>
    <submittedName>
        <fullName evidence="5">Metalloprotease PmbA</fullName>
        <ecNumber evidence="5">3.4.24.-</ecNumber>
    </submittedName>
</protein>
<dbReference type="Pfam" id="PF19289">
    <property type="entry name" value="PmbA_TldD_3rd"/>
    <property type="match status" value="1"/>
</dbReference>
<dbReference type="InterPro" id="IPR002510">
    <property type="entry name" value="Metalloprtase-TldD/E_N"/>
</dbReference>
<keyword evidence="5" id="KW-0645">Protease</keyword>
<dbReference type="RefSeq" id="WP_215818239.1">
    <property type="nucleotide sequence ID" value="NZ_JAGSOY010000004.1"/>
</dbReference>
<dbReference type="InterPro" id="IPR035068">
    <property type="entry name" value="TldD/PmbA_N"/>
</dbReference>
<keyword evidence="5" id="KW-0482">Metalloprotease</keyword>
<proteinExistence type="inferred from homology"/>
<dbReference type="InterPro" id="IPR047657">
    <property type="entry name" value="PmbA"/>
</dbReference>
<evidence type="ECO:0000259" key="4">
    <source>
        <dbReference type="Pfam" id="PF19290"/>
    </source>
</evidence>
<dbReference type="SUPFAM" id="SSF111283">
    <property type="entry name" value="Putative modulator of DNA gyrase, PmbA/TldD"/>
    <property type="match status" value="1"/>
</dbReference>
<evidence type="ECO:0000256" key="1">
    <source>
        <dbReference type="ARBA" id="ARBA00005836"/>
    </source>
</evidence>
<dbReference type="EMBL" id="JAGSOY010000004">
    <property type="protein sequence ID" value="MBU2710082.1"/>
    <property type="molecule type" value="Genomic_DNA"/>
</dbReference>
<evidence type="ECO:0000259" key="2">
    <source>
        <dbReference type="Pfam" id="PF01523"/>
    </source>
</evidence>
<gene>
    <name evidence="5" type="primary">pmbA</name>
    <name evidence="5" type="ORF">KCG35_03330</name>
</gene>
<name>A0ABS5ZAZ7_9GAMM</name>
<evidence type="ECO:0000313" key="6">
    <source>
        <dbReference type="Proteomes" id="UP000690515"/>
    </source>
</evidence>
<feature type="domain" description="Metalloprotease TldD/E C-terminal" evidence="3">
    <location>
        <begin position="243"/>
        <end position="451"/>
    </location>
</feature>
<dbReference type="NCBIfam" id="NF008268">
    <property type="entry name" value="PRK11040.1"/>
    <property type="match status" value="1"/>
</dbReference>
<dbReference type="InterPro" id="IPR036059">
    <property type="entry name" value="TldD/PmbA_sf"/>
</dbReference>
<sequence length="452" mass="48918">MTVQQHSHSIDPKVEQKQLESLVEQILTEAKRQGATAAEVGVSLDTGLSASVRKGEVETVEFNCDRGFGITAYVGKRKGSASTSDSSPEAIEDTVAAAVNIARYTSEDDCAGLADPEQMAQQIPDLDLYHPWGITPEQAVDLAKTTEAAAFQQSDLICNSEGATVASHQGCRLYGNSNGFLGSYLSSRHSISCVMIAQQQKEMQRDYWYTIARNSGDLQAAEQVGAKAAERTVARLGSRKVETCQVPVLFSAELASSILGHFLSAVTGSSQYREASFLLNSLDQQIFPDNVRIHEQPHLKGVIGSAAFDNDGLATYAKDFVTDGVLQSYVLSTYSARKLKIQSTANAGGVHNLFIEPHDYSLNDLLKKMDRGLLVTELMGHGINAVTGDYSRGAAGFWVENGKIQFPVSEVTIASNLKNMFRNLVAIGNDIDWRSNVKTGSLLIEQMTVAGH</sequence>
<keyword evidence="5" id="KW-0378">Hydrolase</keyword>
<dbReference type="PANTHER" id="PTHR43421:SF1">
    <property type="entry name" value="METALLOPROTEASE PMBA"/>
    <property type="match status" value="1"/>
</dbReference>
<keyword evidence="6" id="KW-1185">Reference proteome</keyword>
<evidence type="ECO:0000313" key="5">
    <source>
        <dbReference type="EMBL" id="MBU2710082.1"/>
    </source>
</evidence>
<organism evidence="5 6">
    <name type="scientific">Zooshikella harenae</name>
    <dbReference type="NCBI Taxonomy" id="2827238"/>
    <lineage>
        <taxon>Bacteria</taxon>
        <taxon>Pseudomonadati</taxon>
        <taxon>Pseudomonadota</taxon>
        <taxon>Gammaproteobacteria</taxon>
        <taxon>Oceanospirillales</taxon>
        <taxon>Zooshikellaceae</taxon>
        <taxon>Zooshikella</taxon>
    </lineage>
</organism>
<dbReference type="EC" id="3.4.24.-" evidence="5"/>
<dbReference type="InterPro" id="IPR045570">
    <property type="entry name" value="Metalloprtase-TldD/E_cen_dom"/>
</dbReference>
<dbReference type="Gene3D" id="3.30.2290.10">
    <property type="entry name" value="PmbA/TldD superfamily"/>
    <property type="match status" value="1"/>
</dbReference>
<feature type="domain" description="Metalloprotease TldD/E N-terminal" evidence="2">
    <location>
        <begin position="38"/>
        <end position="102"/>
    </location>
</feature>
<dbReference type="GO" id="GO:0008237">
    <property type="term" value="F:metallopeptidase activity"/>
    <property type="evidence" value="ECO:0007669"/>
    <property type="project" value="UniProtKB-KW"/>
</dbReference>
<reference evidence="5 6" key="1">
    <citation type="submission" date="2021-04" db="EMBL/GenBank/DDBJ databases">
        <authorList>
            <person name="Pira H."/>
            <person name="Risdian C."/>
            <person name="Wink J."/>
        </authorList>
    </citation>
    <scope>NUCLEOTIDE SEQUENCE [LARGE SCALE GENOMIC DNA]</scope>
    <source>
        <strain evidence="5 6">WH53</strain>
    </source>
</reference>
<dbReference type="Proteomes" id="UP000690515">
    <property type="component" value="Unassembled WGS sequence"/>
</dbReference>
<evidence type="ECO:0000259" key="3">
    <source>
        <dbReference type="Pfam" id="PF19289"/>
    </source>
</evidence>
<dbReference type="InterPro" id="IPR045569">
    <property type="entry name" value="Metalloprtase-TldD/E_C"/>
</dbReference>